<keyword evidence="4" id="KW-1185">Reference proteome</keyword>
<evidence type="ECO:0000313" key="4">
    <source>
        <dbReference type="Proteomes" id="UP001651690"/>
    </source>
</evidence>
<feature type="domain" description="Isochorismatase-like" evidence="2">
    <location>
        <begin position="32"/>
        <end position="218"/>
    </location>
</feature>
<name>A0ABT1M0S2_9MYCO</name>
<organism evidence="3 4">
    <name type="scientific">Mycolicibacterium arenosum</name>
    <dbReference type="NCBI Taxonomy" id="2952157"/>
    <lineage>
        <taxon>Bacteria</taxon>
        <taxon>Bacillati</taxon>
        <taxon>Actinomycetota</taxon>
        <taxon>Actinomycetes</taxon>
        <taxon>Mycobacteriales</taxon>
        <taxon>Mycobacteriaceae</taxon>
        <taxon>Mycolicibacterium</taxon>
    </lineage>
</organism>
<dbReference type="InterPro" id="IPR000868">
    <property type="entry name" value="Isochorismatase-like_dom"/>
</dbReference>
<dbReference type="Pfam" id="PF00857">
    <property type="entry name" value="Isochorismatase"/>
    <property type="match status" value="1"/>
</dbReference>
<gene>
    <name evidence="3" type="ORF">NM203_11180</name>
</gene>
<proteinExistence type="predicted"/>
<dbReference type="EMBL" id="JANDBD010000004">
    <property type="protein sequence ID" value="MCP9272746.1"/>
    <property type="molecule type" value="Genomic_DNA"/>
</dbReference>
<protein>
    <submittedName>
        <fullName evidence="3">Cysteine hydrolase</fullName>
    </submittedName>
</protein>
<dbReference type="RefSeq" id="WP_255059967.1">
    <property type="nucleotide sequence ID" value="NZ_JANDBD010000004.1"/>
</dbReference>
<evidence type="ECO:0000259" key="2">
    <source>
        <dbReference type="Pfam" id="PF00857"/>
    </source>
</evidence>
<accession>A0ABT1M0S2</accession>
<dbReference type="SUPFAM" id="SSF52499">
    <property type="entry name" value="Isochorismatase-like hydrolases"/>
    <property type="match status" value="1"/>
</dbReference>
<keyword evidence="1 3" id="KW-0378">Hydrolase</keyword>
<dbReference type="InterPro" id="IPR050272">
    <property type="entry name" value="Isochorismatase-like_hydrls"/>
</dbReference>
<reference evidence="3 4" key="1">
    <citation type="submission" date="2022-06" db="EMBL/GenBank/DDBJ databases">
        <title>Mycolicibacterium sp. CAU 1645 isolated from seawater.</title>
        <authorList>
            <person name="Kim W."/>
        </authorList>
    </citation>
    <scope>NUCLEOTIDE SEQUENCE [LARGE SCALE GENOMIC DNA]</scope>
    <source>
        <strain evidence="3 4">CAU 1645</strain>
    </source>
</reference>
<dbReference type="Gene3D" id="3.40.50.850">
    <property type="entry name" value="Isochorismatase-like"/>
    <property type="match status" value="1"/>
</dbReference>
<dbReference type="Proteomes" id="UP001651690">
    <property type="component" value="Unassembled WGS sequence"/>
</dbReference>
<dbReference type="PANTHER" id="PTHR43540:SF6">
    <property type="entry name" value="ISOCHORISMATASE-LIKE DOMAIN-CONTAINING PROTEIN"/>
    <property type="match status" value="1"/>
</dbReference>
<evidence type="ECO:0000256" key="1">
    <source>
        <dbReference type="ARBA" id="ARBA00022801"/>
    </source>
</evidence>
<sequence>MHDIDIPQWVVERVIAKRGAEHVLTDLDPAKTALVVIDMQNAFMKPEVAFAVIKTAPEIVPNVNRLAAATRSAGATVVWIQMTYSDTETVDWSAFYQLTTPEIGDRRREALTRGSEGHHIWAELDVLEGDPVIEKTKFSALVQGSSELDTFLRDRGIDTLIITGVITDVCCEATSRDGMMLNYRVILVSDANAADTDADHNNALCAVYTTFGDVMPTDMVVGLLGG</sequence>
<comment type="caution">
    <text evidence="3">The sequence shown here is derived from an EMBL/GenBank/DDBJ whole genome shotgun (WGS) entry which is preliminary data.</text>
</comment>
<dbReference type="PANTHER" id="PTHR43540">
    <property type="entry name" value="PEROXYUREIDOACRYLATE/UREIDOACRYLATE AMIDOHYDROLASE-RELATED"/>
    <property type="match status" value="1"/>
</dbReference>
<evidence type="ECO:0000313" key="3">
    <source>
        <dbReference type="EMBL" id="MCP9272746.1"/>
    </source>
</evidence>
<dbReference type="GO" id="GO:0016787">
    <property type="term" value="F:hydrolase activity"/>
    <property type="evidence" value="ECO:0007669"/>
    <property type="project" value="UniProtKB-KW"/>
</dbReference>
<dbReference type="CDD" id="cd00431">
    <property type="entry name" value="cysteine_hydrolases"/>
    <property type="match status" value="1"/>
</dbReference>
<dbReference type="InterPro" id="IPR036380">
    <property type="entry name" value="Isochorismatase-like_sf"/>
</dbReference>